<dbReference type="EMBL" id="JAGGLR010000009">
    <property type="protein sequence ID" value="MBP2062754.1"/>
    <property type="molecule type" value="Genomic_DNA"/>
</dbReference>
<keyword evidence="2" id="KW-0812">Transmembrane</keyword>
<keyword evidence="2" id="KW-0472">Membrane</keyword>
<keyword evidence="5" id="KW-1185">Reference proteome</keyword>
<dbReference type="RefSeq" id="WP_044568236.1">
    <property type="nucleotide sequence ID" value="NZ_CP136563.1"/>
</dbReference>
<organism evidence="3">
    <name type="scientific">Streptomyces iranensis</name>
    <dbReference type="NCBI Taxonomy" id="576784"/>
    <lineage>
        <taxon>Bacteria</taxon>
        <taxon>Bacillati</taxon>
        <taxon>Actinomycetota</taxon>
        <taxon>Actinomycetes</taxon>
        <taxon>Kitasatosporales</taxon>
        <taxon>Streptomycetaceae</taxon>
        <taxon>Streptomyces</taxon>
        <taxon>Streptomyces violaceusniger group</taxon>
    </lineage>
</organism>
<evidence type="ECO:0000313" key="4">
    <source>
        <dbReference type="EMBL" id="MBP2062754.1"/>
    </source>
</evidence>
<name>A0A060ZNZ5_9ACTN</name>
<proteinExistence type="predicted"/>
<accession>A0A060ZNZ5</accession>
<gene>
    <name evidence="4" type="ORF">J2Z30_003773</name>
    <name evidence="3" type="ORF">SIRAN1767</name>
</gene>
<evidence type="ECO:0000256" key="2">
    <source>
        <dbReference type="SAM" id="Phobius"/>
    </source>
</evidence>
<keyword evidence="2" id="KW-1133">Transmembrane helix</keyword>
<evidence type="ECO:0000313" key="5">
    <source>
        <dbReference type="Proteomes" id="UP000756710"/>
    </source>
</evidence>
<dbReference type="AlphaFoldDB" id="A0A060ZNZ5"/>
<dbReference type="EMBL" id="LK022848">
    <property type="protein sequence ID" value="CDR04668.1"/>
    <property type="molecule type" value="Genomic_DNA"/>
</dbReference>
<evidence type="ECO:0000313" key="3">
    <source>
        <dbReference type="EMBL" id="CDR04668.1"/>
    </source>
</evidence>
<reference evidence="4 5" key="2">
    <citation type="submission" date="2021-03" db="EMBL/GenBank/DDBJ databases">
        <title>Genomic Encyclopedia of Type Strains, Phase IV (KMG-IV): sequencing the most valuable type-strain genomes for metagenomic binning, comparative biology and taxonomic classification.</title>
        <authorList>
            <person name="Goeker M."/>
        </authorList>
    </citation>
    <scope>NUCLEOTIDE SEQUENCE [LARGE SCALE GENOMIC DNA]</scope>
    <source>
        <strain evidence="4 5">DSM 41954</strain>
    </source>
</reference>
<feature type="region of interest" description="Disordered" evidence="1">
    <location>
        <begin position="33"/>
        <end position="61"/>
    </location>
</feature>
<protein>
    <submittedName>
        <fullName evidence="3">Uncharacterized protein</fullName>
    </submittedName>
</protein>
<dbReference type="GeneID" id="32465991"/>
<feature type="transmembrane region" description="Helical" evidence="2">
    <location>
        <begin position="7"/>
        <end position="26"/>
    </location>
</feature>
<dbReference type="HOGENOM" id="CLU_2920810_0_0_11"/>
<sequence>MGGHRELRAAIGLLGLLLVYMIRSWMTETTSGAWPRVLGDAGPPARAGGRGEGGQGVIGRS</sequence>
<reference evidence="3" key="1">
    <citation type="submission" date="2014-05" db="EMBL/GenBank/DDBJ databases">
        <authorList>
            <person name="Horn Fabian"/>
        </authorList>
    </citation>
    <scope>NUCLEOTIDE SEQUENCE</scope>
</reference>
<feature type="compositionally biased region" description="Gly residues" evidence="1">
    <location>
        <begin position="48"/>
        <end position="61"/>
    </location>
</feature>
<dbReference type="PATRIC" id="fig|576784.4.peg.1685"/>
<dbReference type="Proteomes" id="UP000756710">
    <property type="component" value="Unassembled WGS sequence"/>
</dbReference>
<evidence type="ECO:0000256" key="1">
    <source>
        <dbReference type="SAM" id="MobiDB-lite"/>
    </source>
</evidence>